<dbReference type="AlphaFoldDB" id="A0ABD0NRW7"/>
<feature type="non-terminal residue" evidence="2">
    <location>
        <position position="1"/>
    </location>
</feature>
<evidence type="ECO:0000256" key="1">
    <source>
        <dbReference type="SAM" id="MobiDB-lite"/>
    </source>
</evidence>
<keyword evidence="3" id="KW-1185">Reference proteome</keyword>
<proteinExistence type="predicted"/>
<feature type="non-terminal residue" evidence="2">
    <location>
        <position position="100"/>
    </location>
</feature>
<reference evidence="2 3" key="1">
    <citation type="submission" date="2024-05" db="EMBL/GenBank/DDBJ databases">
        <title>Genome sequencing and assembly of Indian major carp, Cirrhinus mrigala (Hamilton, 1822).</title>
        <authorList>
            <person name="Mohindra V."/>
            <person name="Chowdhury L.M."/>
            <person name="Lal K."/>
            <person name="Jena J.K."/>
        </authorList>
    </citation>
    <scope>NUCLEOTIDE SEQUENCE [LARGE SCALE GENOMIC DNA]</scope>
    <source>
        <strain evidence="2">CM1030</strain>
        <tissue evidence="2">Blood</tissue>
    </source>
</reference>
<feature type="compositionally biased region" description="Basic and acidic residues" evidence="1">
    <location>
        <begin position="88"/>
        <end position="100"/>
    </location>
</feature>
<sequence>THADPQESEDRRDAGALHRRGLGVAGLQHHPLPHLQRHHLLPLPQNPQPEQSRLPGDGPQSPPTRGGQPAAQHQCQPEDDPHQPGGTQRERRDRDPDGGG</sequence>
<protein>
    <submittedName>
        <fullName evidence="2">Uncharacterized protein</fullName>
    </submittedName>
</protein>
<evidence type="ECO:0000313" key="2">
    <source>
        <dbReference type="EMBL" id="KAL0163701.1"/>
    </source>
</evidence>
<dbReference type="EMBL" id="JAMKFB020000020">
    <property type="protein sequence ID" value="KAL0163701.1"/>
    <property type="molecule type" value="Genomic_DNA"/>
</dbReference>
<accession>A0ABD0NRW7</accession>
<feature type="compositionally biased region" description="Basic residues" evidence="1">
    <location>
        <begin position="31"/>
        <end position="40"/>
    </location>
</feature>
<dbReference type="Proteomes" id="UP001529510">
    <property type="component" value="Unassembled WGS sequence"/>
</dbReference>
<name>A0ABD0NRW7_CIRMR</name>
<gene>
    <name evidence="2" type="ORF">M9458_039454</name>
</gene>
<organism evidence="2 3">
    <name type="scientific">Cirrhinus mrigala</name>
    <name type="common">Mrigala</name>
    <dbReference type="NCBI Taxonomy" id="683832"/>
    <lineage>
        <taxon>Eukaryota</taxon>
        <taxon>Metazoa</taxon>
        <taxon>Chordata</taxon>
        <taxon>Craniata</taxon>
        <taxon>Vertebrata</taxon>
        <taxon>Euteleostomi</taxon>
        <taxon>Actinopterygii</taxon>
        <taxon>Neopterygii</taxon>
        <taxon>Teleostei</taxon>
        <taxon>Ostariophysi</taxon>
        <taxon>Cypriniformes</taxon>
        <taxon>Cyprinidae</taxon>
        <taxon>Labeoninae</taxon>
        <taxon>Labeonini</taxon>
        <taxon>Cirrhinus</taxon>
    </lineage>
</organism>
<evidence type="ECO:0000313" key="3">
    <source>
        <dbReference type="Proteomes" id="UP001529510"/>
    </source>
</evidence>
<feature type="compositionally biased region" description="Basic and acidic residues" evidence="1">
    <location>
        <begin position="1"/>
        <end position="16"/>
    </location>
</feature>
<feature type="region of interest" description="Disordered" evidence="1">
    <location>
        <begin position="1"/>
        <end position="100"/>
    </location>
</feature>
<comment type="caution">
    <text evidence="2">The sequence shown here is derived from an EMBL/GenBank/DDBJ whole genome shotgun (WGS) entry which is preliminary data.</text>
</comment>